<dbReference type="PANTHER" id="PTHR43719:SF28">
    <property type="entry name" value="PEROXIDE STRESS-ACTIVATED HISTIDINE KINASE MAK1-RELATED"/>
    <property type="match status" value="1"/>
</dbReference>
<dbReference type="InterPro" id="IPR036097">
    <property type="entry name" value="HisK_dim/P_sf"/>
</dbReference>
<sequence length="336" mass="38345">MSSQDNTAKNIKLIIWKKVDDKYRCHLNNCNIKNNTSLQTYIKDNKIDYAKHYDEIIEKKEHRIINKDNIKIILEYIKDDTMVEIHMSIDDNLYLLSTISHKIRNPLNNIIGALTLMNESTLTKEQKKYMSIVKNSSFDIVGVANDILDIINLSKDEIKLNFENTDIKKLLKETGNIISNDINSKNIGFKMNVNKDVPPVIMIDSQRLKQVLISILNNAIKHTANGHISVDISLYTKDDKTDCPFTFVESKSPTYNILFKIRDTGTGMNDSSKSFAEKILGINKLSDSEHNKYGGFGLLISKHLSNLMGGNVWFKTEKDIGTVFYFNIVCDGIILQ</sequence>
<dbReference type="InterPro" id="IPR050956">
    <property type="entry name" value="2C_system_His_kinase"/>
</dbReference>
<dbReference type="SMART" id="SM00387">
    <property type="entry name" value="HATPase_c"/>
    <property type="match status" value="1"/>
</dbReference>
<dbReference type="InterPro" id="IPR036890">
    <property type="entry name" value="HATPase_C_sf"/>
</dbReference>
<dbReference type="GO" id="GO:0000155">
    <property type="term" value="F:phosphorelay sensor kinase activity"/>
    <property type="evidence" value="ECO:0007669"/>
    <property type="project" value="InterPro"/>
</dbReference>
<proteinExistence type="predicted"/>
<keyword evidence="3" id="KW-0808">Transferase</keyword>
<dbReference type="Gene3D" id="1.10.287.130">
    <property type="match status" value="1"/>
</dbReference>
<dbReference type="SMART" id="SM00388">
    <property type="entry name" value="HisKA"/>
    <property type="match status" value="1"/>
</dbReference>
<dbReference type="SUPFAM" id="SSF55874">
    <property type="entry name" value="ATPase domain of HSP90 chaperone/DNA topoisomerase II/histidine kinase"/>
    <property type="match status" value="1"/>
</dbReference>
<dbReference type="EMBL" id="KY684111">
    <property type="protein sequence ID" value="ARF12239.1"/>
    <property type="molecule type" value="Genomic_DNA"/>
</dbReference>
<dbReference type="InterPro" id="IPR003594">
    <property type="entry name" value="HATPase_dom"/>
</dbReference>
<organism evidence="3">
    <name type="scientific">Klosneuvirus KNV1</name>
    <dbReference type="NCBI Taxonomy" id="1977640"/>
    <lineage>
        <taxon>Viruses</taxon>
        <taxon>Varidnaviria</taxon>
        <taxon>Bamfordvirae</taxon>
        <taxon>Nucleocytoviricota</taxon>
        <taxon>Megaviricetes</taxon>
        <taxon>Imitervirales</taxon>
        <taxon>Mimiviridae</taxon>
        <taxon>Klosneuvirinae</taxon>
        <taxon>Klosneuvirus</taxon>
    </lineage>
</organism>
<dbReference type="Gene3D" id="3.30.565.10">
    <property type="entry name" value="Histidine kinase-like ATPase, C-terminal domain"/>
    <property type="match status" value="1"/>
</dbReference>
<dbReference type="InterPro" id="IPR003661">
    <property type="entry name" value="HisK_dim/P_dom"/>
</dbReference>
<dbReference type="PROSITE" id="PS50109">
    <property type="entry name" value="HIS_KIN"/>
    <property type="match status" value="1"/>
</dbReference>
<dbReference type="InterPro" id="IPR005467">
    <property type="entry name" value="His_kinase_dom"/>
</dbReference>
<dbReference type="PANTHER" id="PTHR43719">
    <property type="entry name" value="TWO-COMPONENT HISTIDINE KINASE"/>
    <property type="match status" value="1"/>
</dbReference>
<dbReference type="SUPFAM" id="SSF47384">
    <property type="entry name" value="Homodimeric domain of signal transducing histidine kinase"/>
    <property type="match status" value="1"/>
</dbReference>
<keyword evidence="3" id="KW-0418">Kinase</keyword>
<dbReference type="CDD" id="cd00082">
    <property type="entry name" value="HisKA"/>
    <property type="match status" value="1"/>
</dbReference>
<feature type="domain" description="Histidine kinase" evidence="2">
    <location>
        <begin position="98"/>
        <end position="332"/>
    </location>
</feature>
<evidence type="ECO:0000256" key="1">
    <source>
        <dbReference type="ARBA" id="ARBA00022553"/>
    </source>
</evidence>
<dbReference type="Pfam" id="PF02518">
    <property type="entry name" value="HATPase_c"/>
    <property type="match status" value="1"/>
</dbReference>
<name>A0A1V0SKH0_9VIRU</name>
<accession>A0A1V0SKH0</accession>
<evidence type="ECO:0000259" key="2">
    <source>
        <dbReference type="PROSITE" id="PS50109"/>
    </source>
</evidence>
<dbReference type="Pfam" id="PF00512">
    <property type="entry name" value="HisKA"/>
    <property type="match status" value="1"/>
</dbReference>
<keyword evidence="1" id="KW-0597">Phosphoprotein</keyword>
<gene>
    <name evidence="3" type="ORF">Klosneuvirus_4_54</name>
</gene>
<protein>
    <submittedName>
        <fullName evidence="3">Putative sensor histidine kinase</fullName>
    </submittedName>
</protein>
<evidence type="ECO:0000313" key="3">
    <source>
        <dbReference type="EMBL" id="ARF12239.1"/>
    </source>
</evidence>
<reference evidence="3" key="1">
    <citation type="journal article" date="2017" name="Science">
        <title>Giant viruses with an expanded complement of translation system components.</title>
        <authorList>
            <person name="Schulz F."/>
            <person name="Yutin N."/>
            <person name="Ivanova N.N."/>
            <person name="Ortega D.R."/>
            <person name="Lee T.K."/>
            <person name="Vierheilig J."/>
            <person name="Daims H."/>
            <person name="Horn M."/>
            <person name="Wagner M."/>
            <person name="Jensen G.J."/>
            <person name="Kyrpides N.C."/>
            <person name="Koonin E.V."/>
            <person name="Woyke T."/>
        </authorList>
    </citation>
    <scope>NUCLEOTIDE SEQUENCE</scope>
    <source>
        <strain evidence="3">KNV1</strain>
    </source>
</reference>